<feature type="chain" id="PRO_5032768458" description="EF-hand domain-containing protein" evidence="1">
    <location>
        <begin position="17"/>
        <end position="840"/>
    </location>
</feature>
<dbReference type="GO" id="GO:0006629">
    <property type="term" value="P:lipid metabolic process"/>
    <property type="evidence" value="ECO:0007669"/>
    <property type="project" value="InterPro"/>
</dbReference>
<organism evidence="3 4">
    <name type="scientific">Polarella glacialis</name>
    <name type="common">Dinoflagellate</name>
    <dbReference type="NCBI Taxonomy" id="89957"/>
    <lineage>
        <taxon>Eukaryota</taxon>
        <taxon>Sar</taxon>
        <taxon>Alveolata</taxon>
        <taxon>Dinophyceae</taxon>
        <taxon>Suessiales</taxon>
        <taxon>Suessiaceae</taxon>
        <taxon>Polarella</taxon>
    </lineage>
</organism>
<evidence type="ECO:0000313" key="4">
    <source>
        <dbReference type="Proteomes" id="UP000654075"/>
    </source>
</evidence>
<dbReference type="SUPFAM" id="SSF53474">
    <property type="entry name" value="alpha/beta-Hydrolases"/>
    <property type="match status" value="1"/>
</dbReference>
<dbReference type="PROSITE" id="PS50222">
    <property type="entry name" value="EF_HAND_2"/>
    <property type="match status" value="1"/>
</dbReference>
<evidence type="ECO:0000256" key="1">
    <source>
        <dbReference type="SAM" id="SignalP"/>
    </source>
</evidence>
<dbReference type="OrthoDB" id="424391at2759"/>
<proteinExistence type="predicted"/>
<comment type="caution">
    <text evidence="3">The sequence shown here is derived from an EMBL/GenBank/DDBJ whole genome shotgun (WGS) entry which is preliminary data.</text>
</comment>
<dbReference type="Gene3D" id="1.10.238.10">
    <property type="entry name" value="EF-hand"/>
    <property type="match status" value="1"/>
</dbReference>
<dbReference type="AlphaFoldDB" id="A0A813H2G5"/>
<protein>
    <recommendedName>
        <fullName evidence="2">EF-hand domain-containing protein</fullName>
    </recommendedName>
</protein>
<evidence type="ECO:0000313" key="3">
    <source>
        <dbReference type="EMBL" id="CAE8631837.1"/>
    </source>
</evidence>
<evidence type="ECO:0000259" key="2">
    <source>
        <dbReference type="PROSITE" id="PS50222"/>
    </source>
</evidence>
<gene>
    <name evidence="3" type="ORF">PGLA1383_LOCUS47839</name>
</gene>
<feature type="domain" description="EF-hand" evidence="2">
    <location>
        <begin position="62"/>
        <end position="97"/>
    </location>
</feature>
<accession>A0A813H2G5</accession>
<dbReference type="Pfam" id="PF01764">
    <property type="entry name" value="Lipase_3"/>
    <property type="match status" value="1"/>
</dbReference>
<dbReference type="InterPro" id="IPR051218">
    <property type="entry name" value="Sec_MonoDiacylglyc_Lipase"/>
</dbReference>
<dbReference type="InterPro" id="IPR002048">
    <property type="entry name" value="EF_hand_dom"/>
</dbReference>
<dbReference type="PANTHER" id="PTHR45856:SF24">
    <property type="entry name" value="FUNGAL LIPASE-LIKE DOMAIN-CONTAINING PROTEIN"/>
    <property type="match status" value="1"/>
</dbReference>
<dbReference type="CDD" id="cd00051">
    <property type="entry name" value="EFh"/>
    <property type="match status" value="1"/>
</dbReference>
<dbReference type="Proteomes" id="UP000654075">
    <property type="component" value="Unassembled WGS sequence"/>
</dbReference>
<sequence>MFIIVCSSLCIAKLLLKNGIQVATLDDYLISHGADETWASGGHKDGLMCRLELKTVFNNLGLRENFLEDILAHADVNGDGKVSSDQFVDWVMAHEDPLADVSDPEARLLELHQASKGFSTFKGGATLSQELASLFIALSDQAVPRARAALDADSVFRPLTGKQVDLRHLVYEELDPAEREVVLQRISSSCTAPPSDLKGFVVVSDEQVLLSGKDLRSGCVPGIGQLHSVLRGDLDALRGYSVLLTSQPASHCAPLAQKCFQPQLHESLPESSEPASLCAPRVAILSANDCEAKLARMLEYAALFPDYAGRFVFLAPGSDASVELCNKMLAMTLPGNSQPVFAFGAVLAETNTCKDTRKGVESRFRLEVSTKGEGKGKLKAACPNVHLDTRVAEEAVRFARAKSAWSQSPVRDLVGLGYAAALAVTGPVELDQKGLGNTSSSRRLGTRHAGLPFKQIIAPVKYGVRTHDVDVCPNIGDWEQYFMNDDIENVHARVYKSPSARIAIVSFRGTQSGSVNNWLIDADIQVRKMELGPPGPDSPFAPLVANVHDGFYTELQRVLPHVRKWVEGYIEGTHGVFGVPPDWKLIFTGHSLGAALATLAATMAEVEGWTRKPDAVVAFGSPRLADKALSDWWESKGLCSKLVRVAVYNDAVTWMPFMESFQVMDTMMSCVQNLASCMEQIATGPKNVNMSSRWAHVCPSSEYLVPGAMKGVNKEMEDYSTFGGVLSHFMGNALFGYGHGVLNSAIPRYDSHCGLRPSIFPSFSCNATKELTKVVCLGLEHDKDVKSVQECRARCCDDPACGIWQVLKSQEGIQCWRGWSSQCSAFHPWVQSVLAGERVH</sequence>
<dbReference type="InterPro" id="IPR002921">
    <property type="entry name" value="Fungal_lipase-type"/>
</dbReference>
<dbReference type="GO" id="GO:0005509">
    <property type="term" value="F:calcium ion binding"/>
    <property type="evidence" value="ECO:0007669"/>
    <property type="project" value="InterPro"/>
</dbReference>
<dbReference type="SUPFAM" id="SSF47473">
    <property type="entry name" value="EF-hand"/>
    <property type="match status" value="1"/>
</dbReference>
<dbReference type="PANTHER" id="PTHR45856">
    <property type="entry name" value="ALPHA/BETA-HYDROLASES SUPERFAMILY PROTEIN"/>
    <property type="match status" value="1"/>
</dbReference>
<dbReference type="InterPro" id="IPR029058">
    <property type="entry name" value="AB_hydrolase_fold"/>
</dbReference>
<keyword evidence="1" id="KW-0732">Signal</keyword>
<keyword evidence="4" id="KW-1185">Reference proteome</keyword>
<dbReference type="EMBL" id="CAJNNV010030223">
    <property type="protein sequence ID" value="CAE8631837.1"/>
    <property type="molecule type" value="Genomic_DNA"/>
</dbReference>
<dbReference type="InterPro" id="IPR011992">
    <property type="entry name" value="EF-hand-dom_pair"/>
</dbReference>
<feature type="signal peptide" evidence="1">
    <location>
        <begin position="1"/>
        <end position="16"/>
    </location>
</feature>
<dbReference type="Gene3D" id="3.40.50.1820">
    <property type="entry name" value="alpha/beta hydrolase"/>
    <property type="match status" value="1"/>
</dbReference>
<reference evidence="3" key="1">
    <citation type="submission" date="2021-02" db="EMBL/GenBank/DDBJ databases">
        <authorList>
            <person name="Dougan E. K."/>
            <person name="Rhodes N."/>
            <person name="Thang M."/>
            <person name="Chan C."/>
        </authorList>
    </citation>
    <scope>NUCLEOTIDE SEQUENCE</scope>
</reference>
<name>A0A813H2G5_POLGL</name>